<proteinExistence type="predicted"/>
<evidence type="ECO:0000313" key="3">
    <source>
        <dbReference type="Proteomes" id="UP000243494"/>
    </source>
</evidence>
<dbReference type="Proteomes" id="UP000243494">
    <property type="component" value="Unassembled WGS sequence"/>
</dbReference>
<keyword evidence="3" id="KW-1185">Reference proteome</keyword>
<accession>A0A371IW46</accession>
<name>A0A371IW46_9FIRM</name>
<dbReference type="InterPro" id="IPR058365">
    <property type="entry name" value="DUF8052"/>
</dbReference>
<protein>
    <recommendedName>
        <fullName evidence="1">DUF8052 domain-containing protein</fullName>
    </recommendedName>
</protein>
<dbReference type="AlphaFoldDB" id="A0A371IW46"/>
<gene>
    <name evidence="2" type="ORF">CHF27_000415</name>
</gene>
<reference evidence="2 3" key="1">
    <citation type="journal article" date="2017" name="Genome Announc.">
        <title>Draft Genome Sequence of Romboutsia maritimum sp. nov. Strain CCRI-22766(T), Isolated from Coastal Estuarine Mud.</title>
        <authorList>
            <person name="Maheux A.F."/>
            <person name="Boudreau D.K."/>
            <person name="Berube E."/>
            <person name="Boissinot M."/>
            <person name="Raymond F."/>
            <person name="Brodeur S."/>
            <person name="Corbeil J."/>
            <person name="Brightwell G."/>
            <person name="Broda D."/>
            <person name="Omar R.F."/>
            <person name="Bergeron M.G."/>
        </authorList>
    </citation>
    <scope>NUCLEOTIDE SEQUENCE [LARGE SCALE GENOMIC DNA]</scope>
    <source>
        <strain evidence="2 3">CCRI-22766</strain>
    </source>
</reference>
<dbReference type="Pfam" id="PF26226">
    <property type="entry name" value="DUF8052"/>
    <property type="match status" value="1"/>
</dbReference>
<evidence type="ECO:0000259" key="1">
    <source>
        <dbReference type="Pfam" id="PF26226"/>
    </source>
</evidence>
<sequence length="134" mass="16070">MGEFILSNSKYFLSRQKVIWSYDNKEYIFVKSLQNISLNDFDNFIFPFSNFALNNVVNINENHMSTYVTLFLTSPNIDLELSSLIKKFKKRRSYKFGLRGYSNFRIILFNTLTKEFFYNKDSKDIINFYKEVLL</sequence>
<evidence type="ECO:0000313" key="2">
    <source>
        <dbReference type="EMBL" id="RDY24697.1"/>
    </source>
</evidence>
<comment type="caution">
    <text evidence="2">The sequence shown here is derived from an EMBL/GenBank/DDBJ whole genome shotgun (WGS) entry which is preliminary data.</text>
</comment>
<feature type="domain" description="DUF8052" evidence="1">
    <location>
        <begin position="1"/>
        <end position="130"/>
    </location>
</feature>
<organism evidence="2 3">
    <name type="scientific">Romboutsia maritimum</name>
    <dbReference type="NCBI Taxonomy" id="2020948"/>
    <lineage>
        <taxon>Bacteria</taxon>
        <taxon>Bacillati</taxon>
        <taxon>Bacillota</taxon>
        <taxon>Clostridia</taxon>
        <taxon>Peptostreptococcales</taxon>
        <taxon>Peptostreptococcaceae</taxon>
        <taxon>Romboutsia</taxon>
    </lineage>
</organism>
<dbReference type="EMBL" id="NOJZ02000001">
    <property type="protein sequence ID" value="RDY24697.1"/>
    <property type="molecule type" value="Genomic_DNA"/>
</dbReference>